<gene>
    <name evidence="1" type="ORF">BAZSYMB_SCAFFOLD00028_3</name>
</gene>
<dbReference type="AlphaFoldDB" id="A0A1H6KWW9"/>
<name>A0A1H6KWW9_9GAMM</name>
<sequence length="63" mass="6669">MGNFVDGANTDKRDIAIGRMINNIGTATTTKISVAILSCIDNMISHTSTIEDNIALIPPSALH</sequence>
<dbReference type="EMBL" id="CVUD02000124">
    <property type="protein sequence ID" value="SEH76501.1"/>
    <property type="molecule type" value="Genomic_DNA"/>
</dbReference>
<dbReference type="Proteomes" id="UP000198559">
    <property type="component" value="Unassembled WGS sequence"/>
</dbReference>
<evidence type="ECO:0000313" key="1">
    <source>
        <dbReference type="EMBL" id="SEH76501.1"/>
    </source>
</evidence>
<reference evidence="2" key="1">
    <citation type="submission" date="2016-06" db="EMBL/GenBank/DDBJ databases">
        <authorList>
            <person name="Petersen J."/>
            <person name="Sayavedra L."/>
        </authorList>
    </citation>
    <scope>NUCLEOTIDE SEQUENCE [LARGE SCALE GENOMIC DNA]</scope>
    <source>
        <strain evidence="2">BazSymB</strain>
    </source>
</reference>
<accession>A0A1H6KWW9</accession>
<organism evidence="1 2">
    <name type="scientific">Bathymodiolus azoricus thioautotrophic gill symbiont</name>
    <dbReference type="NCBI Taxonomy" id="235205"/>
    <lineage>
        <taxon>Bacteria</taxon>
        <taxon>Pseudomonadati</taxon>
        <taxon>Pseudomonadota</taxon>
        <taxon>Gammaproteobacteria</taxon>
        <taxon>sulfur-oxidizing symbionts</taxon>
    </lineage>
</organism>
<evidence type="ECO:0000313" key="2">
    <source>
        <dbReference type="Proteomes" id="UP000198559"/>
    </source>
</evidence>
<dbReference type="STRING" id="235205.BAZSYMB_SCAFFOLD00028_3"/>
<proteinExistence type="predicted"/>
<protein>
    <submittedName>
        <fullName evidence="1">Uncharacterized protein</fullName>
    </submittedName>
</protein>